<proteinExistence type="predicted"/>
<dbReference type="AlphaFoldDB" id="A0A292Q1V3"/>
<accession>A0A292Q1V3</accession>
<sequence>MIAPTPLSHLRLLSAEQLWRLFQRELGRAVFPVVVRST</sequence>
<name>A0A292Q1V3_9PEZI</name>
<evidence type="ECO:0000313" key="1">
    <source>
        <dbReference type="EMBL" id="CUS13041.1"/>
    </source>
</evidence>
<protein>
    <submittedName>
        <fullName evidence="1">Uncharacterized protein</fullName>
    </submittedName>
</protein>
<reference evidence="1" key="1">
    <citation type="submission" date="2015-10" db="EMBL/GenBank/DDBJ databases">
        <authorList>
            <person name="Regsiter A."/>
            <person name="william w."/>
        </authorList>
    </citation>
    <scope>NUCLEOTIDE SEQUENCE</scope>
    <source>
        <strain evidence="1">Montdore</strain>
    </source>
</reference>
<organism evidence="1 2">
    <name type="scientific">Tuber aestivum</name>
    <name type="common">summer truffle</name>
    <dbReference type="NCBI Taxonomy" id="59557"/>
    <lineage>
        <taxon>Eukaryota</taxon>
        <taxon>Fungi</taxon>
        <taxon>Dikarya</taxon>
        <taxon>Ascomycota</taxon>
        <taxon>Pezizomycotina</taxon>
        <taxon>Pezizomycetes</taxon>
        <taxon>Pezizales</taxon>
        <taxon>Tuberaceae</taxon>
        <taxon>Tuber</taxon>
    </lineage>
</organism>
<keyword evidence="2" id="KW-1185">Reference proteome</keyword>
<gene>
    <name evidence="1" type="ORF">GSTUAT00002956001</name>
</gene>
<dbReference type="EMBL" id="LN890979">
    <property type="protein sequence ID" value="CUS13041.1"/>
    <property type="molecule type" value="Genomic_DNA"/>
</dbReference>
<evidence type="ECO:0000313" key="2">
    <source>
        <dbReference type="Proteomes" id="UP001412239"/>
    </source>
</evidence>
<dbReference type="Proteomes" id="UP001412239">
    <property type="component" value="Unassembled WGS sequence"/>
</dbReference>